<proteinExistence type="predicted"/>
<feature type="region of interest" description="Disordered" evidence="1">
    <location>
        <begin position="39"/>
        <end position="75"/>
    </location>
</feature>
<evidence type="ECO:0000313" key="3">
    <source>
        <dbReference type="WBParaSite" id="Hba_15046"/>
    </source>
</evidence>
<dbReference type="Proteomes" id="UP000095283">
    <property type="component" value="Unplaced"/>
</dbReference>
<dbReference type="AlphaFoldDB" id="A0A1I7XBI2"/>
<organism evidence="2 3">
    <name type="scientific">Heterorhabditis bacteriophora</name>
    <name type="common">Entomopathogenic nematode worm</name>
    <dbReference type="NCBI Taxonomy" id="37862"/>
    <lineage>
        <taxon>Eukaryota</taxon>
        <taxon>Metazoa</taxon>
        <taxon>Ecdysozoa</taxon>
        <taxon>Nematoda</taxon>
        <taxon>Chromadorea</taxon>
        <taxon>Rhabditida</taxon>
        <taxon>Rhabditina</taxon>
        <taxon>Rhabditomorpha</taxon>
        <taxon>Strongyloidea</taxon>
        <taxon>Heterorhabditidae</taxon>
        <taxon>Heterorhabditis</taxon>
    </lineage>
</organism>
<name>A0A1I7XBI2_HETBA</name>
<evidence type="ECO:0000313" key="2">
    <source>
        <dbReference type="Proteomes" id="UP000095283"/>
    </source>
</evidence>
<dbReference type="WBParaSite" id="Hba_15046">
    <property type="protein sequence ID" value="Hba_15046"/>
    <property type="gene ID" value="Hba_15046"/>
</dbReference>
<reference evidence="3" key="1">
    <citation type="submission" date="2016-11" db="UniProtKB">
        <authorList>
            <consortium name="WormBaseParasite"/>
        </authorList>
    </citation>
    <scope>IDENTIFICATION</scope>
</reference>
<sequence>MGERQLLSCTMNDFGAKISGTFSMLSSTADLRKSLVHQSSVGGSTPVMTESIYDNMPKDKRKKSQEPQSPLAKPHLLARELSVGSLITDSGSAPLTPDQSLNSVETNKSFEEINRLIGNHVAMGLPSYTTRDRAGSCELLADYDNNR</sequence>
<keyword evidence="2" id="KW-1185">Reference proteome</keyword>
<protein>
    <submittedName>
        <fullName evidence="3">Pecanex-like protein</fullName>
    </submittedName>
</protein>
<evidence type="ECO:0000256" key="1">
    <source>
        <dbReference type="SAM" id="MobiDB-lite"/>
    </source>
</evidence>
<feature type="compositionally biased region" description="Polar residues" evidence="1">
    <location>
        <begin position="39"/>
        <end position="48"/>
    </location>
</feature>
<accession>A0A1I7XBI2</accession>